<dbReference type="PANTHER" id="PTHR14955:SF4">
    <property type="entry name" value="PHD-TYPE DOMAIN-CONTAINING PROTEIN"/>
    <property type="match status" value="1"/>
</dbReference>
<dbReference type="Proteomes" id="UP001054945">
    <property type="component" value="Unassembled WGS sequence"/>
</dbReference>
<feature type="compositionally biased region" description="Basic residues" evidence="1">
    <location>
        <begin position="748"/>
        <end position="765"/>
    </location>
</feature>
<dbReference type="PANTHER" id="PTHR14955">
    <property type="entry name" value="RETINOIC ACID INDUCED 1/TRANSCRIPTION FACTOR 20"/>
    <property type="match status" value="1"/>
</dbReference>
<dbReference type="EMBL" id="BPLR01015095">
    <property type="protein sequence ID" value="GIY73524.1"/>
    <property type="molecule type" value="Genomic_DNA"/>
</dbReference>
<feature type="compositionally biased region" description="Polar residues" evidence="1">
    <location>
        <begin position="924"/>
        <end position="937"/>
    </location>
</feature>
<evidence type="ECO:0000256" key="1">
    <source>
        <dbReference type="SAM" id="MobiDB-lite"/>
    </source>
</evidence>
<feature type="region of interest" description="Disordered" evidence="1">
    <location>
        <begin position="95"/>
        <end position="254"/>
    </location>
</feature>
<sequence length="1142" mass="125919">MQNTSQTFRGAGAPGVNFTEHAYDNHLGVHCQPTGYQPYTNPPYHPIPSPRPHHYANHQMQPNMPYRHHGGAYAPNQNQYGQNMNQEMYRNHHSGYVGGPNSRNMSTKPWPENNASPDLMSPYGQVSHQQMMNNPPQMPVNSMRSPPHATSNMNPTPPQNQHFRQMQSPAHSPHSWSQAQIPSPGVMHSSRTTPSPLPAHMRSPGHSQQPFSPPAAHAMSMPPHPQPLENGQIPPQSPMNPSGGTDNHNPSNPLHSLQKMVMLEQDPSKALMPMIGDGSEQFANQCGSHNYVPDETASNESKDSAYSTYYNMDENRFESKPNNTGNDASAYSTVQQVSNCNFPLSSHPLNNEEVPNAAIVPNNGNSNLHESAHLMQNLLPVFTDQIEAAISTNSEQALESKSSPNWTSDVLSNKSKTPLADIPVANIAKEAISISRENSSIAIPETVAKPEEIVTVKPEKNLEIKNPCIIAAIPADKEITFEDSCMPNKQLDNNHNKDSLIEIQSKEEHLDFSEKNSSTMIKLTAEVHNSDDGSETIKNNLSNIKETTSSERSNRKNSQNINENYEEIPSPETNLKGEDQIESSSSKEVNDSNSSFNCDTSPIEDQDSKSLMDLARNPVKVVIHRIRQGDTDDTWHVPDIDGKETCYDSNNSENNLEKKQDSKIPSVGPQIVILSPAESQKKFGFRSSVASDNVITVSDDNSIIETIESNSSDATPSSFNNGNNSLAGGASGGQNSDKKRGRPVGSKNKLKASCVKKKRGRKGSKKKVELTKNKVPETTSKPKRVKIFNGPYVHIVGSKENPTSIKVINVAQKEEEKVNKIQTKRNFSSTVSRIKKKQVGHLSTLSPTYDAFNRDKTWLCVFCHKGSHHGGLGDLYGPYYIKDKSSENSKVSPVTASTSSTGTGKRKRRKSEIDDTKTPKRARQNSGHSVIDSTPMRSSSLNDSSLDPDAFDMKEVWIHEDCAVWCQNISLIGEEVQGLEEAIAEANENQPVLFNQKMLLLEILSHLLTTLSFLSLSSLKIASIKLLSMFITRATLGCWGKGCKQQYHYSCAKETGCKMDIDKFSLFCSQHQGGSHAPNVVRETGKPIKTEPGLQESIVVKQTGKPIKNEKNLPIAVVGANEELHVWCFQVTLKNIGLALHM</sequence>
<accession>A0AAV4VU97</accession>
<proteinExistence type="predicted"/>
<name>A0AAV4VU97_CAEEX</name>
<gene>
    <name evidence="2" type="primary">CG5098</name>
    <name evidence="2" type="ORF">CEXT_120351</name>
</gene>
<dbReference type="GO" id="GO:0005634">
    <property type="term" value="C:nucleus"/>
    <property type="evidence" value="ECO:0007669"/>
    <property type="project" value="TreeGrafter"/>
</dbReference>
<reference evidence="2 3" key="1">
    <citation type="submission" date="2021-06" db="EMBL/GenBank/DDBJ databases">
        <title>Caerostris extrusa draft genome.</title>
        <authorList>
            <person name="Kono N."/>
            <person name="Arakawa K."/>
        </authorList>
    </citation>
    <scope>NUCLEOTIDE SEQUENCE [LARGE SCALE GENOMIC DNA]</scope>
</reference>
<evidence type="ECO:0000313" key="2">
    <source>
        <dbReference type="EMBL" id="GIY73524.1"/>
    </source>
</evidence>
<feature type="compositionally biased region" description="Polar residues" evidence="1">
    <location>
        <begin position="888"/>
        <end position="903"/>
    </location>
</feature>
<feature type="region of interest" description="Disordered" evidence="1">
    <location>
        <begin position="709"/>
        <end position="774"/>
    </location>
</feature>
<feature type="region of interest" description="Disordered" evidence="1">
    <location>
        <begin position="886"/>
        <end position="944"/>
    </location>
</feature>
<dbReference type="Gene3D" id="3.30.40.10">
    <property type="entry name" value="Zinc/RING finger domain, C3HC4 (zinc finger)"/>
    <property type="match status" value="1"/>
</dbReference>
<keyword evidence="3" id="KW-1185">Reference proteome</keyword>
<comment type="caution">
    <text evidence="2">The sequence shown here is derived from an EMBL/GenBank/DDBJ whole genome shotgun (WGS) entry which is preliminary data.</text>
</comment>
<feature type="compositionally biased region" description="Low complexity" evidence="1">
    <location>
        <begin position="582"/>
        <end position="595"/>
    </location>
</feature>
<evidence type="ECO:0000313" key="3">
    <source>
        <dbReference type="Proteomes" id="UP001054945"/>
    </source>
</evidence>
<feature type="compositionally biased region" description="Polar residues" evidence="1">
    <location>
        <begin position="239"/>
        <end position="254"/>
    </location>
</feature>
<dbReference type="InterPro" id="IPR052440">
    <property type="entry name" value="Trans_Reg/Chrom_Remod"/>
</dbReference>
<feature type="region of interest" description="Disordered" evidence="1">
    <location>
        <begin position="526"/>
        <end position="611"/>
    </location>
</feature>
<feature type="region of interest" description="Disordered" evidence="1">
    <location>
        <begin position="645"/>
        <end position="664"/>
    </location>
</feature>
<feature type="compositionally biased region" description="Polar residues" evidence="1">
    <location>
        <begin position="124"/>
        <end position="181"/>
    </location>
</feature>
<dbReference type="InterPro" id="IPR013083">
    <property type="entry name" value="Znf_RING/FYVE/PHD"/>
</dbReference>
<feature type="compositionally biased region" description="Low complexity" evidence="1">
    <location>
        <begin position="709"/>
        <end position="728"/>
    </location>
</feature>
<protein>
    <submittedName>
        <fullName evidence="2">Uncharacterized protein CG5098</fullName>
    </submittedName>
</protein>
<organism evidence="2 3">
    <name type="scientific">Caerostris extrusa</name>
    <name type="common">Bark spider</name>
    <name type="synonym">Caerostris bankana</name>
    <dbReference type="NCBI Taxonomy" id="172846"/>
    <lineage>
        <taxon>Eukaryota</taxon>
        <taxon>Metazoa</taxon>
        <taxon>Ecdysozoa</taxon>
        <taxon>Arthropoda</taxon>
        <taxon>Chelicerata</taxon>
        <taxon>Arachnida</taxon>
        <taxon>Araneae</taxon>
        <taxon>Araneomorphae</taxon>
        <taxon>Entelegynae</taxon>
        <taxon>Araneoidea</taxon>
        <taxon>Araneidae</taxon>
        <taxon>Caerostris</taxon>
    </lineage>
</organism>
<dbReference type="AlphaFoldDB" id="A0AAV4VU97"/>
<feature type="compositionally biased region" description="Polar residues" evidence="1">
    <location>
        <begin position="536"/>
        <end position="547"/>
    </location>
</feature>
<dbReference type="GO" id="GO:0006357">
    <property type="term" value="P:regulation of transcription by RNA polymerase II"/>
    <property type="evidence" value="ECO:0007669"/>
    <property type="project" value="TreeGrafter"/>
</dbReference>